<accession>A0ABR7HV51</accession>
<proteinExistence type="predicted"/>
<dbReference type="SUPFAM" id="SSF52540">
    <property type="entry name" value="P-loop containing nucleoside triphosphate hydrolases"/>
    <property type="match status" value="1"/>
</dbReference>
<sequence length="194" mass="22191">MGFRIVTINREFGSGGRTIGKQVAQRMGVTCYDEELVTQIAKESGMSQSFIQSFSEEASATSSFLFTLNNWANNALSDQIYITQRKIIQDLAEQGPCVIVGRCADYFLKERTDCLNVFIHANMEFKKDRIVRLYGEKADTPEKRILDKDKRRIAYYKYYTDRNWGQAANYHLCLDSSVLGVDRCTDLIYSLVEG</sequence>
<name>A0ABR7HV51_9FIRM</name>
<gene>
    <name evidence="1" type="ORF">H8S34_11290</name>
</gene>
<dbReference type="Proteomes" id="UP000660021">
    <property type="component" value="Unassembled WGS sequence"/>
</dbReference>
<protein>
    <submittedName>
        <fullName evidence="1">Cytidylate kinase-like family protein</fullName>
    </submittedName>
</protein>
<comment type="caution">
    <text evidence="1">The sequence shown here is derived from an EMBL/GenBank/DDBJ whole genome shotgun (WGS) entry which is preliminary data.</text>
</comment>
<organism evidence="1 2">
    <name type="scientific">Pseudoflavonifractor hominis</name>
    <dbReference type="NCBI Taxonomy" id="2763059"/>
    <lineage>
        <taxon>Bacteria</taxon>
        <taxon>Bacillati</taxon>
        <taxon>Bacillota</taxon>
        <taxon>Clostridia</taxon>
        <taxon>Eubacteriales</taxon>
        <taxon>Oscillospiraceae</taxon>
        <taxon>Pseudoflavonifractor</taxon>
    </lineage>
</organism>
<dbReference type="Pfam" id="PF13189">
    <property type="entry name" value="Cytidylate_kin2"/>
    <property type="match status" value="1"/>
</dbReference>
<evidence type="ECO:0000313" key="1">
    <source>
        <dbReference type="EMBL" id="MBC5731413.1"/>
    </source>
</evidence>
<evidence type="ECO:0000313" key="2">
    <source>
        <dbReference type="Proteomes" id="UP000660021"/>
    </source>
</evidence>
<dbReference type="RefSeq" id="WP_101690973.1">
    <property type="nucleotide sequence ID" value="NZ_JACOPR010000007.1"/>
</dbReference>
<keyword evidence="2" id="KW-1185">Reference proteome</keyword>
<reference evidence="1 2" key="1">
    <citation type="submission" date="2020-08" db="EMBL/GenBank/DDBJ databases">
        <title>Genome public.</title>
        <authorList>
            <person name="Liu C."/>
            <person name="Sun Q."/>
        </authorList>
    </citation>
    <scope>NUCLEOTIDE SEQUENCE [LARGE SCALE GENOMIC DNA]</scope>
    <source>
        <strain evidence="1 2">New-38</strain>
    </source>
</reference>
<dbReference type="Gene3D" id="3.40.50.300">
    <property type="entry name" value="P-loop containing nucleotide triphosphate hydrolases"/>
    <property type="match status" value="1"/>
</dbReference>
<dbReference type="InterPro" id="IPR027417">
    <property type="entry name" value="P-loop_NTPase"/>
</dbReference>
<dbReference type="EMBL" id="JACOPR010000007">
    <property type="protein sequence ID" value="MBC5731413.1"/>
    <property type="molecule type" value="Genomic_DNA"/>
</dbReference>